<organism evidence="3 4">
    <name type="scientific">Arthrobacter terrae</name>
    <dbReference type="NCBI Taxonomy" id="2935737"/>
    <lineage>
        <taxon>Bacteria</taxon>
        <taxon>Bacillati</taxon>
        <taxon>Actinomycetota</taxon>
        <taxon>Actinomycetes</taxon>
        <taxon>Micrococcales</taxon>
        <taxon>Micrococcaceae</taxon>
        <taxon>Arthrobacter</taxon>
    </lineage>
</organism>
<protein>
    <submittedName>
        <fullName evidence="3">Uncharacterized protein</fullName>
    </submittedName>
</protein>
<keyword evidence="2" id="KW-0812">Transmembrane</keyword>
<sequence>MDAPLNTSVILLVAVTLWLVWVAPYVLRRQKPIPLADSPAAVPEALVIDASPAPRPDVFMAMETQPTQETQMDTTKNHDLRNGAVMSDAGKTGASAARVVSRPAPLKIRYGRTALALLGVLALLATVIGGGLSLLGLASGLLPAAAAVIFVGSLALLRSLAVRDRKRKVEAAFRAAMGSSSAPIRSTGTVPAAGRPAAGRAAVAVFNSADFDAADAAKQNQEAAARKPLTAAELRRAALEVAARGAADAEIAHTRTVAEPEPWQPVELPKPAYVQAARADRAAPAPLELPAAPKAAEKTSIKATEAAAAASSPSSGTAPVGNAGAGTAATGTTAEDAGAAVVPDTKPSHGLTNLDDVLQRRRA</sequence>
<gene>
    <name evidence="3" type="ORF">IV500_18335</name>
</gene>
<evidence type="ECO:0000256" key="2">
    <source>
        <dbReference type="SAM" id="Phobius"/>
    </source>
</evidence>
<dbReference type="EMBL" id="JADNYM010000028">
    <property type="protein sequence ID" value="MBG0741327.1"/>
    <property type="molecule type" value="Genomic_DNA"/>
</dbReference>
<feature type="transmembrane region" description="Helical" evidence="2">
    <location>
        <begin position="141"/>
        <end position="161"/>
    </location>
</feature>
<keyword evidence="4" id="KW-1185">Reference proteome</keyword>
<accession>A0A931GC25</accession>
<feature type="transmembrane region" description="Helical" evidence="2">
    <location>
        <begin position="6"/>
        <end position="27"/>
    </location>
</feature>
<feature type="transmembrane region" description="Helical" evidence="2">
    <location>
        <begin position="114"/>
        <end position="135"/>
    </location>
</feature>
<dbReference type="Proteomes" id="UP000655366">
    <property type="component" value="Unassembled WGS sequence"/>
</dbReference>
<feature type="compositionally biased region" description="Low complexity" evidence="1">
    <location>
        <begin position="284"/>
        <end position="294"/>
    </location>
</feature>
<dbReference type="AlphaFoldDB" id="A0A931GC25"/>
<evidence type="ECO:0000313" key="3">
    <source>
        <dbReference type="EMBL" id="MBG0741327.1"/>
    </source>
</evidence>
<dbReference type="RefSeq" id="WP_196398262.1">
    <property type="nucleotide sequence ID" value="NZ_JADNYM010000028.1"/>
</dbReference>
<proteinExistence type="predicted"/>
<evidence type="ECO:0000313" key="4">
    <source>
        <dbReference type="Proteomes" id="UP000655366"/>
    </source>
</evidence>
<keyword evidence="2" id="KW-1133">Transmembrane helix</keyword>
<feature type="compositionally biased region" description="Low complexity" evidence="1">
    <location>
        <begin position="301"/>
        <end position="340"/>
    </location>
</feature>
<name>A0A931GC25_9MICC</name>
<comment type="caution">
    <text evidence="3">The sequence shown here is derived from an EMBL/GenBank/DDBJ whole genome shotgun (WGS) entry which is preliminary data.</text>
</comment>
<keyword evidence="2" id="KW-0472">Membrane</keyword>
<reference evidence="3 4" key="1">
    <citation type="submission" date="2020-11" db="EMBL/GenBank/DDBJ databases">
        <title>Arthrobacter antarcticus sp. nov., isolated from Antarctic Soil.</title>
        <authorList>
            <person name="Li J."/>
        </authorList>
    </citation>
    <scope>NUCLEOTIDE SEQUENCE [LARGE SCALE GENOMIC DNA]</scope>
    <source>
        <strain evidence="3 4">Z1-20</strain>
    </source>
</reference>
<feature type="region of interest" description="Disordered" evidence="1">
    <location>
        <begin position="284"/>
        <end position="363"/>
    </location>
</feature>
<evidence type="ECO:0000256" key="1">
    <source>
        <dbReference type="SAM" id="MobiDB-lite"/>
    </source>
</evidence>